<proteinExistence type="predicted"/>
<sequence length="206" mass="23078">MKSRSCWASSATNTRLQNHFWGSCVRTLFAQVSQARGFQHVQSMVRLFSSNMHHSRPTSLPYNVYTIIKFTVSAVRSRSSKLIQSRLVYDNSAQPSNVTRPAFHVNLFRRVLWLILCNNHGDFDPQTLVFSETNLDPSSAITGGTSKYPRSSYQSVPTSSGLVVSYLVRGDVCLGSYQLRGWPTHLPVWAFVVALLISLPMSYLAG</sequence>
<dbReference type="InParanoid" id="A0A0C3IKX0"/>
<keyword evidence="1" id="KW-1133">Transmembrane helix</keyword>
<dbReference type="EMBL" id="KN832026">
    <property type="protein sequence ID" value="KIN97622.1"/>
    <property type="molecule type" value="Genomic_DNA"/>
</dbReference>
<name>A0A0C3IKX0_PISTI</name>
<dbReference type="AlphaFoldDB" id="A0A0C3IKX0"/>
<evidence type="ECO:0000313" key="2">
    <source>
        <dbReference type="EMBL" id="KIN97622.1"/>
    </source>
</evidence>
<keyword evidence="1" id="KW-0812">Transmembrane</keyword>
<gene>
    <name evidence="2" type="ORF">M404DRAFT_889740</name>
</gene>
<keyword evidence="3" id="KW-1185">Reference proteome</keyword>
<evidence type="ECO:0000313" key="3">
    <source>
        <dbReference type="Proteomes" id="UP000054217"/>
    </source>
</evidence>
<reference evidence="3" key="2">
    <citation type="submission" date="2015-01" db="EMBL/GenBank/DDBJ databases">
        <title>Evolutionary Origins and Diversification of the Mycorrhizal Mutualists.</title>
        <authorList>
            <consortium name="DOE Joint Genome Institute"/>
            <consortium name="Mycorrhizal Genomics Consortium"/>
            <person name="Kohler A."/>
            <person name="Kuo A."/>
            <person name="Nagy L.G."/>
            <person name="Floudas D."/>
            <person name="Copeland A."/>
            <person name="Barry K.W."/>
            <person name="Cichocki N."/>
            <person name="Veneault-Fourrey C."/>
            <person name="LaButti K."/>
            <person name="Lindquist E.A."/>
            <person name="Lipzen A."/>
            <person name="Lundell T."/>
            <person name="Morin E."/>
            <person name="Murat C."/>
            <person name="Riley R."/>
            <person name="Ohm R."/>
            <person name="Sun H."/>
            <person name="Tunlid A."/>
            <person name="Henrissat B."/>
            <person name="Grigoriev I.V."/>
            <person name="Hibbett D.S."/>
            <person name="Martin F."/>
        </authorList>
    </citation>
    <scope>NUCLEOTIDE SEQUENCE [LARGE SCALE GENOMIC DNA]</scope>
    <source>
        <strain evidence="3">Marx 270</strain>
    </source>
</reference>
<dbReference type="HOGENOM" id="CLU_1332411_0_0_1"/>
<organism evidence="2 3">
    <name type="scientific">Pisolithus tinctorius Marx 270</name>
    <dbReference type="NCBI Taxonomy" id="870435"/>
    <lineage>
        <taxon>Eukaryota</taxon>
        <taxon>Fungi</taxon>
        <taxon>Dikarya</taxon>
        <taxon>Basidiomycota</taxon>
        <taxon>Agaricomycotina</taxon>
        <taxon>Agaricomycetes</taxon>
        <taxon>Agaricomycetidae</taxon>
        <taxon>Boletales</taxon>
        <taxon>Sclerodermatineae</taxon>
        <taxon>Pisolithaceae</taxon>
        <taxon>Pisolithus</taxon>
    </lineage>
</organism>
<keyword evidence="1" id="KW-0472">Membrane</keyword>
<evidence type="ECO:0000256" key="1">
    <source>
        <dbReference type="SAM" id="Phobius"/>
    </source>
</evidence>
<accession>A0A0C3IKX0</accession>
<feature type="transmembrane region" description="Helical" evidence="1">
    <location>
        <begin position="186"/>
        <end position="205"/>
    </location>
</feature>
<dbReference type="Proteomes" id="UP000054217">
    <property type="component" value="Unassembled WGS sequence"/>
</dbReference>
<protein>
    <submittedName>
        <fullName evidence="2">Uncharacterized protein</fullName>
    </submittedName>
</protein>
<reference evidence="2 3" key="1">
    <citation type="submission" date="2014-04" db="EMBL/GenBank/DDBJ databases">
        <authorList>
            <consortium name="DOE Joint Genome Institute"/>
            <person name="Kuo A."/>
            <person name="Kohler A."/>
            <person name="Costa M.D."/>
            <person name="Nagy L.G."/>
            <person name="Floudas D."/>
            <person name="Copeland A."/>
            <person name="Barry K.W."/>
            <person name="Cichocki N."/>
            <person name="Veneault-Fourrey C."/>
            <person name="LaButti K."/>
            <person name="Lindquist E.A."/>
            <person name="Lipzen A."/>
            <person name="Lundell T."/>
            <person name="Morin E."/>
            <person name="Murat C."/>
            <person name="Sun H."/>
            <person name="Tunlid A."/>
            <person name="Henrissat B."/>
            <person name="Grigoriev I.V."/>
            <person name="Hibbett D.S."/>
            <person name="Martin F."/>
            <person name="Nordberg H.P."/>
            <person name="Cantor M.N."/>
            <person name="Hua S.X."/>
        </authorList>
    </citation>
    <scope>NUCLEOTIDE SEQUENCE [LARGE SCALE GENOMIC DNA]</scope>
    <source>
        <strain evidence="2 3">Marx 270</strain>
    </source>
</reference>